<dbReference type="EC" id="1.6.99.5" evidence="5"/>
<dbReference type="EMBL" id="CP000852">
    <property type="protein sequence ID" value="ABW01272.1"/>
    <property type="molecule type" value="Genomic_DNA"/>
</dbReference>
<dbReference type="NCBIfam" id="NF005012">
    <property type="entry name" value="PRK06411.1"/>
    <property type="match status" value="1"/>
</dbReference>
<dbReference type="GO" id="GO:0045271">
    <property type="term" value="C:respiratory chain complex I"/>
    <property type="evidence" value="ECO:0007669"/>
    <property type="project" value="TreeGrafter"/>
</dbReference>
<dbReference type="InterPro" id="IPR001268">
    <property type="entry name" value="NADH_UbQ_OxRdtase_30kDa_su"/>
</dbReference>
<dbReference type="PANTHER" id="PTHR11995">
    <property type="entry name" value="NADH DEHYDROGENASE"/>
    <property type="match status" value="1"/>
</dbReference>
<dbReference type="Pfam" id="PF00329">
    <property type="entry name" value="Complex1_30kDa"/>
    <property type="match status" value="1"/>
</dbReference>
<reference evidence="5 6" key="1">
    <citation type="submission" date="2007-10" db="EMBL/GenBank/DDBJ databases">
        <title>Complete sequence of Caldivirga maquilingensis IC-167.</title>
        <authorList>
            <consortium name="US DOE Joint Genome Institute"/>
            <person name="Copeland A."/>
            <person name="Lucas S."/>
            <person name="Lapidus A."/>
            <person name="Barry K."/>
            <person name="Glavina del Rio T."/>
            <person name="Dalin E."/>
            <person name="Tice H."/>
            <person name="Pitluck S."/>
            <person name="Saunders E."/>
            <person name="Brettin T."/>
            <person name="Bruce D."/>
            <person name="Detter J.C."/>
            <person name="Han C."/>
            <person name="Schmutz J."/>
            <person name="Larimer F."/>
            <person name="Land M."/>
            <person name="Hauser L."/>
            <person name="Kyrpides N."/>
            <person name="Ivanova N."/>
            <person name="Biddle J.F."/>
            <person name="Zhang Z."/>
            <person name="Fitz-Gibbon S.T."/>
            <person name="Lowe T.M."/>
            <person name="Saltikov C."/>
            <person name="House C.H."/>
            <person name="Richardson P."/>
        </authorList>
    </citation>
    <scope>NUCLEOTIDE SEQUENCE [LARGE SCALE GENOMIC DNA]</scope>
    <source>
        <strain evidence="6">ATCC 700844 / DSM 13496 / JCM 10307 / IC-167</strain>
    </source>
</reference>
<dbReference type="KEGG" id="cma:Cmaq_0427"/>
<gene>
    <name evidence="5" type="ordered locus">Cmaq_0427</name>
</gene>
<feature type="domain" description="NADH:ubiquinone oxidoreductase-like 20kDa subunit" evidence="4">
    <location>
        <begin position="45"/>
        <end position="152"/>
    </location>
</feature>
<dbReference type="InterPro" id="IPR006137">
    <property type="entry name" value="NADH_UbQ_OxRdtase-like_20kDa"/>
</dbReference>
<comment type="similarity">
    <text evidence="1">Belongs to the complex I 20 kDa subunit family.</text>
</comment>
<dbReference type="Gene3D" id="3.30.460.80">
    <property type="entry name" value="NADH:ubiquinone oxidoreductase, 30kDa subunit"/>
    <property type="match status" value="1"/>
</dbReference>
<proteinExistence type="inferred from homology"/>
<dbReference type="GO" id="GO:0048038">
    <property type="term" value="F:quinone binding"/>
    <property type="evidence" value="ECO:0007669"/>
    <property type="project" value="InterPro"/>
</dbReference>
<feature type="domain" description="NADH:ubiquinone oxidoreductase 30kDa subunit" evidence="3">
    <location>
        <begin position="249"/>
        <end position="364"/>
    </location>
</feature>
<dbReference type="SUPFAM" id="SSF143243">
    <property type="entry name" value="Nqo5-like"/>
    <property type="match status" value="1"/>
</dbReference>
<dbReference type="Proteomes" id="UP000001137">
    <property type="component" value="Chromosome"/>
</dbReference>
<dbReference type="Gene3D" id="3.40.50.12280">
    <property type="match status" value="1"/>
</dbReference>
<dbReference type="NCBIfam" id="TIGR01957">
    <property type="entry name" value="nuoB_fam"/>
    <property type="match status" value="1"/>
</dbReference>
<sequence length="374" mass="41904">MGDTTVNTLKITLKSIGMDIKLLPDSLASWGTKFSIWPAHLVTACCGVEFAHASAPGYDAERWGFLPIFGPRQTNSIVIEGTVTRKMARIVKTAYEQMPYPKFVIAMGSCAMEGGVFWNSYHVVRVNEIVPVDAWVMGCPPTPEAVIRAIRMVQSKIEGKEVKPNIRPNPVDLSKVLKPDKPQRPPNPPHRIEFELIKDINVCKPAANVKWELGQKLIDGFKESLKDGVKNTAVRGVNDLCVMLSNQNHLKDAVLSAFKLGFDHVKSINVIDLINAGVFRMEYVLGSYSSKELQPVLLAIYFDVPRDEAKVPSIIDIYPGADYQERELHDLFGVWFDGNPWMGNNFLLDPDTPVKYPLRKEYRIPSLKGVVVER</sequence>
<evidence type="ECO:0000259" key="3">
    <source>
        <dbReference type="Pfam" id="PF00329"/>
    </source>
</evidence>
<name>A8MBS9_CALMQ</name>
<dbReference type="SUPFAM" id="SSF56770">
    <property type="entry name" value="HydA/Nqo6-like"/>
    <property type="match status" value="1"/>
</dbReference>
<keyword evidence="6" id="KW-1185">Reference proteome</keyword>
<keyword evidence="5" id="KW-0560">Oxidoreductase</keyword>
<dbReference type="InterPro" id="IPR006138">
    <property type="entry name" value="NADH_UQ_OxRdtase_20Kd_su"/>
</dbReference>
<dbReference type="GO" id="GO:0016491">
    <property type="term" value="F:oxidoreductase activity"/>
    <property type="evidence" value="ECO:0007669"/>
    <property type="project" value="UniProtKB-KW"/>
</dbReference>
<evidence type="ECO:0000313" key="6">
    <source>
        <dbReference type="Proteomes" id="UP000001137"/>
    </source>
</evidence>
<accession>A8MBS9</accession>
<dbReference type="RefSeq" id="WP_012185492.1">
    <property type="nucleotide sequence ID" value="NC_009954.1"/>
</dbReference>
<dbReference type="GO" id="GO:0009060">
    <property type="term" value="P:aerobic respiration"/>
    <property type="evidence" value="ECO:0007669"/>
    <property type="project" value="TreeGrafter"/>
</dbReference>
<dbReference type="GO" id="GO:0051539">
    <property type="term" value="F:4 iron, 4 sulfur cluster binding"/>
    <property type="evidence" value="ECO:0007669"/>
    <property type="project" value="InterPro"/>
</dbReference>
<dbReference type="GeneID" id="89223029"/>
<dbReference type="AlphaFoldDB" id="A8MBS9"/>
<dbReference type="GO" id="GO:0015990">
    <property type="term" value="P:electron transport coupled proton transport"/>
    <property type="evidence" value="ECO:0007669"/>
    <property type="project" value="TreeGrafter"/>
</dbReference>
<feature type="region of interest" description="Disordered" evidence="2">
    <location>
        <begin position="164"/>
        <end position="189"/>
    </location>
</feature>
<dbReference type="STRING" id="397948.Cmaq_0427"/>
<dbReference type="InterPro" id="IPR037232">
    <property type="entry name" value="NADH_quin_OxRdtase_su_C/D-like"/>
</dbReference>
<dbReference type="PANTHER" id="PTHR11995:SF14">
    <property type="entry name" value="NADH DEHYDROGENASE [UBIQUINONE] IRON-SULFUR PROTEIN 7, MITOCHONDRIAL"/>
    <property type="match status" value="1"/>
</dbReference>
<organism evidence="5 6">
    <name type="scientific">Caldivirga maquilingensis (strain ATCC 700844 / DSM 13496 / JCM 10307 / IC-167)</name>
    <dbReference type="NCBI Taxonomy" id="397948"/>
    <lineage>
        <taxon>Archaea</taxon>
        <taxon>Thermoproteota</taxon>
        <taxon>Thermoprotei</taxon>
        <taxon>Thermoproteales</taxon>
        <taxon>Thermoproteaceae</taxon>
        <taxon>Caldivirga</taxon>
    </lineage>
</organism>
<dbReference type="OrthoDB" id="5740at2157"/>
<protein>
    <submittedName>
        <fullName evidence="5">NADH-quinone oxidoreductase, B subunit</fullName>
        <ecNumber evidence="5">1.6.99.5</ecNumber>
    </submittedName>
</protein>
<evidence type="ECO:0000256" key="2">
    <source>
        <dbReference type="SAM" id="MobiDB-lite"/>
    </source>
</evidence>
<evidence type="ECO:0000313" key="5">
    <source>
        <dbReference type="EMBL" id="ABW01272.1"/>
    </source>
</evidence>
<dbReference type="Pfam" id="PF01058">
    <property type="entry name" value="Oxidored_q6"/>
    <property type="match status" value="1"/>
</dbReference>
<dbReference type="eggNOG" id="arCOG01554">
    <property type="taxonomic scope" value="Archaea"/>
</dbReference>
<evidence type="ECO:0000259" key="4">
    <source>
        <dbReference type="Pfam" id="PF01058"/>
    </source>
</evidence>
<dbReference type="HOGENOM" id="CLU_770746_0_0_2"/>
<dbReference type="GO" id="GO:0008137">
    <property type="term" value="F:NADH dehydrogenase (ubiquinone) activity"/>
    <property type="evidence" value="ECO:0007669"/>
    <property type="project" value="InterPro"/>
</dbReference>
<evidence type="ECO:0000256" key="1">
    <source>
        <dbReference type="ARBA" id="ARBA00009173"/>
    </source>
</evidence>